<dbReference type="EMBL" id="BARW01030847">
    <property type="protein sequence ID" value="GAJ10313.1"/>
    <property type="molecule type" value="Genomic_DNA"/>
</dbReference>
<keyword evidence="1" id="KW-1133">Transmembrane helix</keyword>
<evidence type="ECO:0008006" key="3">
    <source>
        <dbReference type="Google" id="ProtNLM"/>
    </source>
</evidence>
<protein>
    <recommendedName>
        <fullName evidence="3">ABC3 transporter permease protein domain-containing protein</fullName>
    </recommendedName>
</protein>
<comment type="caution">
    <text evidence="2">The sequence shown here is derived from an EMBL/GenBank/DDBJ whole genome shotgun (WGS) entry which is preliminary data.</text>
</comment>
<evidence type="ECO:0000313" key="2">
    <source>
        <dbReference type="EMBL" id="GAJ10313.1"/>
    </source>
</evidence>
<evidence type="ECO:0000256" key="1">
    <source>
        <dbReference type="SAM" id="Phobius"/>
    </source>
</evidence>
<accession>X1TY99</accession>
<dbReference type="AlphaFoldDB" id="X1TY99"/>
<proteinExistence type="predicted"/>
<name>X1TY99_9ZZZZ</name>
<keyword evidence="1" id="KW-0812">Transmembrane</keyword>
<reference evidence="2" key="1">
    <citation type="journal article" date="2014" name="Front. Microbiol.">
        <title>High frequency of phylogenetically diverse reductive dehalogenase-homologous genes in deep subseafloor sedimentary metagenomes.</title>
        <authorList>
            <person name="Kawai M."/>
            <person name="Futagami T."/>
            <person name="Toyoda A."/>
            <person name="Takaki Y."/>
            <person name="Nishi S."/>
            <person name="Hori S."/>
            <person name="Arai W."/>
            <person name="Tsubouchi T."/>
            <person name="Morono Y."/>
            <person name="Uchiyama I."/>
            <person name="Ito T."/>
            <person name="Fujiyama A."/>
            <person name="Inagaki F."/>
            <person name="Takami H."/>
        </authorList>
    </citation>
    <scope>NUCLEOTIDE SEQUENCE</scope>
    <source>
        <strain evidence="2">Expedition CK06-06</strain>
    </source>
</reference>
<sequence>ILLGFSLAGIVSAVTSMPSSVDPASIAIAIFVSASIGIFFGLYPANKAAKLDPIESLRSGV</sequence>
<keyword evidence="1" id="KW-0472">Membrane</keyword>
<feature type="transmembrane region" description="Helical" evidence="1">
    <location>
        <begin position="26"/>
        <end position="45"/>
    </location>
</feature>
<feature type="non-terminal residue" evidence="2">
    <location>
        <position position="1"/>
    </location>
</feature>
<organism evidence="2">
    <name type="scientific">marine sediment metagenome</name>
    <dbReference type="NCBI Taxonomy" id="412755"/>
    <lineage>
        <taxon>unclassified sequences</taxon>
        <taxon>metagenomes</taxon>
        <taxon>ecological metagenomes</taxon>
    </lineage>
</organism>
<gene>
    <name evidence="2" type="ORF">S12H4_49203</name>
</gene>